<dbReference type="AlphaFoldDB" id="A0A248JKZ4"/>
<comment type="cofactor">
    <cofactor evidence="1 4">
        <name>a divalent metal cation</name>
        <dbReference type="ChEBI" id="CHEBI:60240"/>
    </cofactor>
</comment>
<comment type="catalytic activity">
    <reaction evidence="4">
        <text>a ribonucleoside 5'-triphosphate + H2O = a ribonucleoside 5'-phosphate + diphosphate + H(+)</text>
        <dbReference type="Rhea" id="RHEA:23996"/>
        <dbReference type="ChEBI" id="CHEBI:15377"/>
        <dbReference type="ChEBI" id="CHEBI:15378"/>
        <dbReference type="ChEBI" id="CHEBI:33019"/>
        <dbReference type="ChEBI" id="CHEBI:58043"/>
        <dbReference type="ChEBI" id="CHEBI:61557"/>
        <dbReference type="EC" id="3.6.1.9"/>
    </reaction>
</comment>
<proteinExistence type="inferred from homology"/>
<dbReference type="RefSeq" id="WP_088870429.1">
    <property type="nucleotide sequence ID" value="NZ_CP022110.1"/>
</dbReference>
<dbReference type="GO" id="GO:0047429">
    <property type="term" value="F:nucleoside triphosphate diphosphatase activity"/>
    <property type="evidence" value="ECO:0007669"/>
    <property type="project" value="UniProtKB-EC"/>
</dbReference>
<comment type="caution">
    <text evidence="4">Lacks conserved residue(s) required for the propagation of feature annotation.</text>
</comment>
<dbReference type="GO" id="GO:0005737">
    <property type="term" value="C:cytoplasm"/>
    <property type="evidence" value="ECO:0007669"/>
    <property type="project" value="UniProtKB-SubCell"/>
</dbReference>
<evidence type="ECO:0000313" key="6">
    <source>
        <dbReference type="Proteomes" id="UP000197153"/>
    </source>
</evidence>
<dbReference type="CDD" id="cd00555">
    <property type="entry name" value="Maf"/>
    <property type="match status" value="1"/>
</dbReference>
<evidence type="ECO:0000256" key="4">
    <source>
        <dbReference type="HAMAP-Rule" id="MF_00528"/>
    </source>
</evidence>
<evidence type="ECO:0000256" key="2">
    <source>
        <dbReference type="ARBA" id="ARBA00022801"/>
    </source>
</evidence>
<dbReference type="Proteomes" id="UP000197153">
    <property type="component" value="Chromosome 1"/>
</dbReference>
<comment type="function">
    <text evidence="4">Nucleoside triphosphate pyrophosphatase. May have a dual role in cell division arrest and in preventing the incorporation of modified nucleotides into cellular nucleic acids.</text>
</comment>
<comment type="similarity">
    <text evidence="4">Belongs to the Maf family.</text>
</comment>
<dbReference type="InterPro" id="IPR003697">
    <property type="entry name" value="Maf-like"/>
</dbReference>
<comment type="subcellular location">
    <subcellularLocation>
        <location evidence="4">Cytoplasm</location>
    </subcellularLocation>
</comment>
<keyword evidence="3 4" id="KW-0546">Nucleotide metabolism</keyword>
<evidence type="ECO:0000313" key="5">
    <source>
        <dbReference type="EMBL" id="ASG19417.1"/>
    </source>
</evidence>
<accession>A0A248JKZ4</accession>
<dbReference type="PIRSF" id="PIRSF006305">
    <property type="entry name" value="Maf"/>
    <property type="match status" value="1"/>
</dbReference>
<dbReference type="InterPro" id="IPR029001">
    <property type="entry name" value="ITPase-like_fam"/>
</dbReference>
<feature type="active site" description="Proton acceptor" evidence="4">
    <location>
        <position position="91"/>
    </location>
</feature>
<dbReference type="GO" id="GO:0009117">
    <property type="term" value="P:nucleotide metabolic process"/>
    <property type="evidence" value="ECO:0007669"/>
    <property type="project" value="UniProtKB-KW"/>
</dbReference>
<dbReference type="Pfam" id="PF02545">
    <property type="entry name" value="Maf"/>
    <property type="match status" value="1"/>
</dbReference>
<evidence type="ECO:0000256" key="1">
    <source>
        <dbReference type="ARBA" id="ARBA00001968"/>
    </source>
</evidence>
<dbReference type="SUPFAM" id="SSF52972">
    <property type="entry name" value="ITPase-like"/>
    <property type="match status" value="1"/>
</dbReference>
<dbReference type="PANTHER" id="PTHR43213">
    <property type="entry name" value="BIFUNCTIONAL DTTP/UTP PYROPHOSPHATASE/METHYLTRANSFERASE PROTEIN-RELATED"/>
    <property type="match status" value="1"/>
</dbReference>
<dbReference type="KEGG" id="nao:Y958_00200"/>
<keyword evidence="2 4" id="KW-0378">Hydrolase</keyword>
<reference evidence="5 6" key="1">
    <citation type="submission" date="2017-06" db="EMBL/GenBank/DDBJ databases">
        <title>Complete genome sequence of Nitrospirillum amazonense strain CBAmC, an endophytic nitrogen-fixing and plant growth-promoting bacterium, isolated from sugarcane.</title>
        <authorList>
            <person name="Schwab S."/>
            <person name="dos Santos Teixeira K.R."/>
            <person name="Simoes Araujo J.L."/>
            <person name="Soares Vidal M."/>
            <person name="Borges de Freitas H.R."/>
            <person name="Rivello Crivelaro A.L."/>
            <person name="Bueno de Camargo Nunes A."/>
            <person name="dos Santos C.M."/>
            <person name="Palmeira da Silva Rosa D."/>
            <person name="da Silva Padilha D."/>
            <person name="da Silva E."/>
            <person name="Araujo Terra L."/>
            <person name="Soares Mendes V."/>
            <person name="Farinelli L."/>
            <person name="Magalhaes Cruz L."/>
            <person name="Baldani J.I."/>
        </authorList>
    </citation>
    <scope>NUCLEOTIDE SEQUENCE [LARGE SCALE GENOMIC DNA]</scope>
    <source>
        <strain evidence="5 6">CBAmC</strain>
    </source>
</reference>
<dbReference type="EMBL" id="CP022110">
    <property type="protein sequence ID" value="ASG19417.1"/>
    <property type="molecule type" value="Genomic_DNA"/>
</dbReference>
<dbReference type="HAMAP" id="MF_00528">
    <property type="entry name" value="Maf"/>
    <property type="match status" value="1"/>
</dbReference>
<organism evidence="5 6">
    <name type="scientific">Nitrospirillum viridazoti CBAmc</name>
    <dbReference type="NCBI Taxonomy" id="1441467"/>
    <lineage>
        <taxon>Bacteria</taxon>
        <taxon>Pseudomonadati</taxon>
        <taxon>Pseudomonadota</taxon>
        <taxon>Alphaproteobacteria</taxon>
        <taxon>Rhodospirillales</taxon>
        <taxon>Azospirillaceae</taxon>
        <taxon>Nitrospirillum</taxon>
        <taxon>Nitrospirillum viridazoti</taxon>
    </lineage>
</organism>
<dbReference type="PANTHER" id="PTHR43213:SF5">
    <property type="entry name" value="BIFUNCTIONAL DTTP_UTP PYROPHOSPHATASE_METHYLTRANSFERASE PROTEIN-RELATED"/>
    <property type="match status" value="1"/>
</dbReference>
<sequence length="214" mass="22941">MSSEDFPAAVPIPVLATQPVVLASGSQTRLSLLRGAGLEVVAHRPGVDEEEVKLSCKAGGLTVEETAEALAELKASRVAAKVPAAYVIGADQMLECEGRWFDKPEDRAGAAEQLRALSGRTHRLVTTAVLFHNNSRVWHQTDQAKLTMRTLSDDFIERYLDAAGDAVLTSVGGYQLEALGAQLFTRVAGDHFTILGLPLLPLLGFLRVRGVLPS</sequence>
<dbReference type="Gene3D" id="3.90.950.10">
    <property type="match status" value="1"/>
</dbReference>
<comment type="catalytic activity">
    <reaction evidence="4">
        <text>a 2'-deoxyribonucleoside 5'-triphosphate + H2O = a 2'-deoxyribonucleoside 5'-phosphate + diphosphate + H(+)</text>
        <dbReference type="Rhea" id="RHEA:44644"/>
        <dbReference type="ChEBI" id="CHEBI:15377"/>
        <dbReference type="ChEBI" id="CHEBI:15378"/>
        <dbReference type="ChEBI" id="CHEBI:33019"/>
        <dbReference type="ChEBI" id="CHEBI:61560"/>
        <dbReference type="ChEBI" id="CHEBI:65317"/>
        <dbReference type="EC" id="3.6.1.9"/>
    </reaction>
</comment>
<dbReference type="EC" id="3.6.1.9" evidence="4"/>
<keyword evidence="4" id="KW-0963">Cytoplasm</keyword>
<protein>
    <recommendedName>
        <fullName evidence="4">Nucleoside triphosphate pyrophosphatase</fullName>
        <ecNumber evidence="4">3.6.1.9</ecNumber>
    </recommendedName>
    <alternativeName>
        <fullName evidence="4">Nucleotide pyrophosphatase</fullName>
        <shortName evidence="4">Nucleotide PPase</shortName>
    </alternativeName>
</protein>
<evidence type="ECO:0000256" key="3">
    <source>
        <dbReference type="ARBA" id="ARBA00023080"/>
    </source>
</evidence>
<name>A0A248JKZ4_9PROT</name>
<gene>
    <name evidence="5" type="ORF">Y958_00200</name>
</gene>
<keyword evidence="6" id="KW-1185">Reference proteome</keyword>